<dbReference type="EMBL" id="CP133463">
    <property type="protein sequence ID" value="WMS19885.1"/>
    <property type="molecule type" value="Genomic_DNA"/>
</dbReference>
<feature type="compositionally biased region" description="Low complexity" evidence="1">
    <location>
        <begin position="1"/>
        <end position="17"/>
    </location>
</feature>
<name>A0AB38YPQ5_VEIPA</name>
<dbReference type="Proteomes" id="UP001228955">
    <property type="component" value="Chromosome"/>
</dbReference>
<dbReference type="Pfam" id="PF05656">
    <property type="entry name" value="DUF805"/>
    <property type="match status" value="1"/>
</dbReference>
<evidence type="ECO:0000313" key="3">
    <source>
        <dbReference type="EMBL" id="WMS19885.1"/>
    </source>
</evidence>
<organism evidence="3 4">
    <name type="scientific">Veillonella parvula</name>
    <name type="common">Staphylococcus parvulus</name>
    <dbReference type="NCBI Taxonomy" id="29466"/>
    <lineage>
        <taxon>Bacteria</taxon>
        <taxon>Bacillati</taxon>
        <taxon>Bacillota</taxon>
        <taxon>Negativicutes</taxon>
        <taxon>Veillonellales</taxon>
        <taxon>Veillonellaceae</taxon>
        <taxon>Veillonella</taxon>
    </lineage>
</organism>
<reference evidence="3" key="1">
    <citation type="submission" date="2023-08" db="EMBL/GenBank/DDBJ databases">
        <title>Veillonella_parvula_DSM 2007_complete_genome_hifiasm_Zymo_Research_D6332.</title>
        <authorList>
            <person name="Damerum A."/>
        </authorList>
    </citation>
    <scope>NUCLEOTIDE SEQUENCE</scope>
    <source>
        <strain evidence="3">DSM 2007</strain>
    </source>
</reference>
<keyword evidence="2" id="KW-1133">Transmembrane helix</keyword>
<feature type="transmembrane region" description="Helical" evidence="2">
    <location>
        <begin position="231"/>
        <end position="252"/>
    </location>
</feature>
<dbReference type="PANTHER" id="PTHR34980">
    <property type="entry name" value="INNER MEMBRANE PROTEIN-RELATED-RELATED"/>
    <property type="match status" value="1"/>
</dbReference>
<feature type="region of interest" description="Disordered" evidence="1">
    <location>
        <begin position="1"/>
        <end position="40"/>
    </location>
</feature>
<feature type="transmembrane region" description="Helical" evidence="2">
    <location>
        <begin position="173"/>
        <end position="194"/>
    </location>
</feature>
<proteinExistence type="predicted"/>
<evidence type="ECO:0000313" key="4">
    <source>
        <dbReference type="Proteomes" id="UP001228955"/>
    </source>
</evidence>
<feature type="transmembrane region" description="Helical" evidence="2">
    <location>
        <begin position="112"/>
        <end position="133"/>
    </location>
</feature>
<accession>A0AB38YPQ5</accession>
<dbReference type="GO" id="GO:0005886">
    <property type="term" value="C:plasma membrane"/>
    <property type="evidence" value="ECO:0007669"/>
    <property type="project" value="TreeGrafter"/>
</dbReference>
<keyword evidence="2" id="KW-0472">Membrane</keyword>
<dbReference type="InterPro" id="IPR008523">
    <property type="entry name" value="DUF805"/>
</dbReference>
<feature type="transmembrane region" description="Helical" evidence="2">
    <location>
        <begin position="139"/>
        <end position="161"/>
    </location>
</feature>
<gene>
    <name evidence="3" type="ORF">RDV51_00675</name>
</gene>
<dbReference type="PANTHER" id="PTHR34980:SF2">
    <property type="entry name" value="INNER MEMBRANE PROTEIN YHAH-RELATED"/>
    <property type="match status" value="1"/>
</dbReference>
<evidence type="ECO:0000256" key="2">
    <source>
        <dbReference type="SAM" id="Phobius"/>
    </source>
</evidence>
<dbReference type="RefSeq" id="WP_004694109.1">
    <property type="nucleotide sequence ID" value="NZ_CP133463.1"/>
</dbReference>
<dbReference type="AlphaFoldDB" id="A0AB38YPQ5"/>
<sequence length="258" mass="29382">MIENNQQNEQLNEQQNEQQKEQHQVETDSSNVEPVSTESNIVSNKPLTGAEKYAQKLAIKQRIQELTCELESLKYPNDKYDMGILDSVYRTVIKKYVTIGGRASRSELWQYVLFYYMVFAAIGTVTGFLNILLGNIIASFFIIYMFVFIGAYGLLLPTLAVQVRRLHDIGKSGWYMLVSMVPFVGGLLLLYWFVQPSEAGPNEYGNKTSYIEITPDMSRELRLSTTPSSGYRWLMVGILMGLIILSIVLWAYSLSHQS</sequence>
<evidence type="ECO:0000256" key="1">
    <source>
        <dbReference type="SAM" id="MobiDB-lite"/>
    </source>
</evidence>
<feature type="compositionally biased region" description="Polar residues" evidence="1">
    <location>
        <begin position="27"/>
        <end position="40"/>
    </location>
</feature>
<protein>
    <submittedName>
        <fullName evidence="3">DUF805 domain-containing protein</fullName>
    </submittedName>
</protein>
<keyword evidence="2" id="KW-0812">Transmembrane</keyword>